<evidence type="ECO:0000256" key="1">
    <source>
        <dbReference type="SAM" id="SignalP"/>
    </source>
</evidence>
<dbReference type="WBParaSite" id="PDA_v2.g21338.t1">
    <property type="protein sequence ID" value="PDA_v2.g21338.t1"/>
    <property type="gene ID" value="PDA_v2.g21338"/>
</dbReference>
<feature type="chain" id="PRO_5037471540" evidence="1">
    <location>
        <begin position="28"/>
        <end position="594"/>
    </location>
</feature>
<feature type="signal peptide" evidence="1">
    <location>
        <begin position="1"/>
        <end position="27"/>
    </location>
</feature>
<accession>A0A914PY39</accession>
<name>A0A914PY39_9BILA</name>
<evidence type="ECO:0000313" key="2">
    <source>
        <dbReference type="Proteomes" id="UP000887578"/>
    </source>
</evidence>
<protein>
    <submittedName>
        <fullName evidence="3">CUB domain-containing protein</fullName>
    </submittedName>
</protein>
<keyword evidence="1" id="KW-0732">Signal</keyword>
<evidence type="ECO:0000313" key="3">
    <source>
        <dbReference type="WBParaSite" id="PDA_v2.g21338.t1"/>
    </source>
</evidence>
<keyword evidence="2" id="KW-1185">Reference proteome</keyword>
<dbReference type="InterPro" id="IPR035914">
    <property type="entry name" value="Sperma_CUB_dom_sf"/>
</dbReference>
<organism evidence="2 3">
    <name type="scientific">Panagrolaimus davidi</name>
    <dbReference type="NCBI Taxonomy" id="227884"/>
    <lineage>
        <taxon>Eukaryota</taxon>
        <taxon>Metazoa</taxon>
        <taxon>Ecdysozoa</taxon>
        <taxon>Nematoda</taxon>
        <taxon>Chromadorea</taxon>
        <taxon>Rhabditida</taxon>
        <taxon>Tylenchina</taxon>
        <taxon>Panagrolaimomorpha</taxon>
        <taxon>Panagrolaimoidea</taxon>
        <taxon>Panagrolaimidae</taxon>
        <taxon>Panagrolaimus</taxon>
    </lineage>
</organism>
<dbReference type="SUPFAM" id="SSF49854">
    <property type="entry name" value="Spermadhesin, CUB domain"/>
    <property type="match status" value="1"/>
</dbReference>
<sequence>MVVSVSVISYKIILFFFILTLTDTVQNYETATCLTESLIDESHMLNYTLKNDSFMFFQSPNFPQTIYNTSTANFRCKSENQNQKIWLAMLFGKADIFLSEDLTSECYTDSDCFIEYNSNFDIFTFEINNDMLKFDVKEEHSEETWKAFQAALVSYDSSTANNTCPLSNQTFDFSGTKDLTVPIVSSFYQLNNGTAKKACSWAFTISPTQSLKVVVKNLTIQNNENSFVSLHADNTTIKNFTDNIFDEVFYYNGTFFTFNFFNENNSNTSFFILVSAVQKVVNFTSDGCNSYNNSQSVTFLNVNNIKGYPANQYCDNTLIIPKNYEGVLYFFENDYEFCCDTLSLKYGTNQSYVLGIEKEFPLIYKLTRDVNGGHLIFRSDGNTQGAGYKAVFETFECECADRHLLTSCDETGDFIYPMKDDNENYCSNMFCEYQIVPNALCPDYYIMIEIDTKLNNETDELRLSVNGSIVIIPPKGKSYMYYPPRTNLFLILESGEPLLPISKNDKSFFGMVDSIKPPNFTKINLDQENPKYLLWLNDTNKGDAITVCTTDGMLEIFVSNEWYAVYGENEEDYFYLKQYQLFDGSDMMKSFVGT</sequence>
<proteinExistence type="predicted"/>
<reference evidence="3" key="1">
    <citation type="submission" date="2022-11" db="UniProtKB">
        <authorList>
            <consortium name="WormBaseParasite"/>
        </authorList>
    </citation>
    <scope>IDENTIFICATION</scope>
</reference>
<dbReference type="Proteomes" id="UP000887578">
    <property type="component" value="Unplaced"/>
</dbReference>
<dbReference type="AlphaFoldDB" id="A0A914PY39"/>